<dbReference type="PANTHER" id="PTHR39323">
    <property type="entry name" value="BLR1149 PROTEIN"/>
    <property type="match status" value="1"/>
</dbReference>
<keyword evidence="2" id="KW-0255">Endonuclease</keyword>
<dbReference type="Pfam" id="PF00149">
    <property type="entry name" value="Metallophos"/>
    <property type="match status" value="1"/>
</dbReference>
<keyword evidence="2" id="KW-0540">Nuclease</keyword>
<dbReference type="InterPro" id="IPR024173">
    <property type="entry name" value="Pesterase_MJ0037-like"/>
</dbReference>
<dbReference type="GO" id="GO:0016874">
    <property type="term" value="F:ligase activity"/>
    <property type="evidence" value="ECO:0007669"/>
    <property type="project" value="UniProtKB-KW"/>
</dbReference>
<sequence>MNRKFIIVNNQQLELLPQKAIYWHETQTLIISDIHLGKASHFRKNGLPIPLESGIEDLRMLEALLLKYKPLRVLLLGDLFHSEWNQEWLLFGALLRKYAAILFELVRGNHDILKAHHYDNLNIRLHEHTLTESGIVFSHEKIKVDECQFSISGHIHPGYKLYGKGRQSLSLPCFYREKNTLIMPAFGKLTGLAYLPSTKYTEIFVVSEDQVHLIK</sequence>
<dbReference type="EMBL" id="SWBP01000004">
    <property type="protein sequence ID" value="TKB96761.1"/>
    <property type="molecule type" value="Genomic_DNA"/>
</dbReference>
<evidence type="ECO:0000313" key="3">
    <source>
        <dbReference type="Proteomes" id="UP000308181"/>
    </source>
</evidence>
<dbReference type="InterPro" id="IPR029052">
    <property type="entry name" value="Metallo-depent_PP-like"/>
</dbReference>
<keyword evidence="2" id="KW-0436">Ligase</keyword>
<dbReference type="RefSeq" id="WP_136826724.1">
    <property type="nucleotide sequence ID" value="NZ_SWBP01000004.1"/>
</dbReference>
<name>A0A4U1BWR9_9SPHI</name>
<dbReference type="AlphaFoldDB" id="A0A4U1BWR9"/>
<dbReference type="InterPro" id="IPR004843">
    <property type="entry name" value="Calcineurin-like_PHP"/>
</dbReference>
<dbReference type="PANTHER" id="PTHR39323:SF1">
    <property type="entry name" value="BLR1149 PROTEIN"/>
    <property type="match status" value="1"/>
</dbReference>
<reference evidence="2 3" key="1">
    <citation type="submission" date="2019-04" db="EMBL/GenBank/DDBJ databases">
        <title>Pedobacter sp. AR-3-17 sp. nov., isolated from Arctic soil.</title>
        <authorList>
            <person name="Dahal R.H."/>
            <person name="Kim D.-U."/>
        </authorList>
    </citation>
    <scope>NUCLEOTIDE SEQUENCE [LARGE SCALE GENOMIC DNA]</scope>
    <source>
        <strain evidence="2 3">AR-3-17</strain>
    </source>
</reference>
<evidence type="ECO:0000259" key="1">
    <source>
        <dbReference type="Pfam" id="PF00149"/>
    </source>
</evidence>
<dbReference type="Gene3D" id="3.60.21.10">
    <property type="match status" value="1"/>
</dbReference>
<evidence type="ECO:0000313" key="2">
    <source>
        <dbReference type="EMBL" id="TKB96761.1"/>
    </source>
</evidence>
<feature type="domain" description="Calcineurin-like phosphoesterase" evidence="1">
    <location>
        <begin position="28"/>
        <end position="123"/>
    </location>
</feature>
<dbReference type="OrthoDB" id="9795838at2"/>
<dbReference type="InterPro" id="IPR026336">
    <property type="entry name" value="PdeM-like"/>
</dbReference>
<dbReference type="NCBIfam" id="TIGR04123">
    <property type="entry name" value="P_estr_lig_assc"/>
    <property type="match status" value="1"/>
</dbReference>
<dbReference type="PIRSF" id="PIRSF000887">
    <property type="entry name" value="Pesterase_MJ0037"/>
    <property type="match status" value="1"/>
</dbReference>
<accession>A0A4U1BWR9</accession>
<comment type="caution">
    <text evidence="2">The sequence shown here is derived from an EMBL/GenBank/DDBJ whole genome shotgun (WGS) entry which is preliminary data.</text>
</comment>
<dbReference type="GO" id="GO:0016787">
    <property type="term" value="F:hydrolase activity"/>
    <property type="evidence" value="ECO:0007669"/>
    <property type="project" value="UniProtKB-KW"/>
</dbReference>
<keyword evidence="2" id="KW-0378">Hydrolase</keyword>
<proteinExistence type="predicted"/>
<protein>
    <submittedName>
        <fullName evidence="2">Ligase-associated DNA damage response endonuclease PdeM</fullName>
        <ecNumber evidence="2">3.1.-.-</ecNumber>
    </submittedName>
</protein>
<gene>
    <name evidence="2" type="primary">pdeM</name>
    <name evidence="2" type="ORF">FA046_11800</name>
</gene>
<organism evidence="2 3">
    <name type="scientific">Pedobacter cryophilus</name>
    <dbReference type="NCBI Taxonomy" id="2571271"/>
    <lineage>
        <taxon>Bacteria</taxon>
        <taxon>Pseudomonadati</taxon>
        <taxon>Bacteroidota</taxon>
        <taxon>Sphingobacteriia</taxon>
        <taxon>Sphingobacteriales</taxon>
        <taxon>Sphingobacteriaceae</taxon>
        <taxon>Pedobacter</taxon>
    </lineage>
</organism>
<dbReference type="GO" id="GO:0004519">
    <property type="term" value="F:endonuclease activity"/>
    <property type="evidence" value="ECO:0007669"/>
    <property type="project" value="UniProtKB-KW"/>
</dbReference>
<keyword evidence="3" id="KW-1185">Reference proteome</keyword>
<dbReference type="EC" id="3.1.-.-" evidence="2"/>
<dbReference type="SUPFAM" id="SSF56300">
    <property type="entry name" value="Metallo-dependent phosphatases"/>
    <property type="match status" value="1"/>
</dbReference>
<dbReference type="Proteomes" id="UP000308181">
    <property type="component" value="Unassembled WGS sequence"/>
</dbReference>